<reference evidence="2" key="1">
    <citation type="journal article" name="BMC Genomics">
        <title>Long-read sequencing and de novo genome assembly of marine medaka (Oryzias melastigma).</title>
        <authorList>
            <person name="Liang P."/>
            <person name="Saqib H.S.A."/>
            <person name="Ni X."/>
            <person name="Shen Y."/>
        </authorList>
    </citation>
    <scope>NUCLEOTIDE SEQUENCE</scope>
    <source>
        <strain evidence="2">Bigg-433</strain>
    </source>
</reference>
<proteinExistence type="predicted"/>
<protein>
    <submittedName>
        <fullName evidence="2">Bifunctional coenzyme A synthase</fullName>
    </submittedName>
</protein>
<dbReference type="EMBL" id="WKFB01000126">
    <property type="protein sequence ID" value="KAF6734706.1"/>
    <property type="molecule type" value="Genomic_DNA"/>
</dbReference>
<accession>A0A834FIJ3</accession>
<feature type="region of interest" description="Disordered" evidence="1">
    <location>
        <begin position="77"/>
        <end position="111"/>
    </location>
</feature>
<sequence length="133" mass="14586">MEETDFAAVNVFAWWTQLFSSRLVGQDWIHEVWLTIIPEEEAVSRITERDGVTTEGRPAQAAESVVQQQASGARQCCPQFSVGAGDHSETGTESLEPSAAENPTEAGKDCKVMLEGRITSVRRRDVCKNDGTT</sequence>
<dbReference type="Proteomes" id="UP000646548">
    <property type="component" value="Unassembled WGS sequence"/>
</dbReference>
<organism evidence="2 3">
    <name type="scientific">Oryzias melastigma</name>
    <name type="common">Marine medaka</name>
    <dbReference type="NCBI Taxonomy" id="30732"/>
    <lineage>
        <taxon>Eukaryota</taxon>
        <taxon>Metazoa</taxon>
        <taxon>Chordata</taxon>
        <taxon>Craniata</taxon>
        <taxon>Vertebrata</taxon>
        <taxon>Euteleostomi</taxon>
        <taxon>Actinopterygii</taxon>
        <taxon>Neopterygii</taxon>
        <taxon>Teleostei</taxon>
        <taxon>Neoteleostei</taxon>
        <taxon>Acanthomorphata</taxon>
        <taxon>Ovalentaria</taxon>
        <taxon>Atherinomorphae</taxon>
        <taxon>Beloniformes</taxon>
        <taxon>Adrianichthyidae</taxon>
        <taxon>Oryziinae</taxon>
        <taxon>Oryzias</taxon>
    </lineage>
</organism>
<evidence type="ECO:0000313" key="2">
    <source>
        <dbReference type="EMBL" id="KAF6734706.1"/>
    </source>
</evidence>
<dbReference type="AlphaFoldDB" id="A0A834FIJ3"/>
<evidence type="ECO:0000313" key="3">
    <source>
        <dbReference type="Proteomes" id="UP000646548"/>
    </source>
</evidence>
<evidence type="ECO:0000256" key="1">
    <source>
        <dbReference type="SAM" id="MobiDB-lite"/>
    </source>
</evidence>
<name>A0A834FIJ3_ORYME</name>
<comment type="caution">
    <text evidence="2">The sequence shown here is derived from an EMBL/GenBank/DDBJ whole genome shotgun (WGS) entry which is preliminary data.</text>
</comment>
<gene>
    <name evidence="2" type="ORF">FQA47_013365</name>
</gene>